<dbReference type="Proteomes" id="UP000228568">
    <property type="component" value="Unassembled WGS sequence"/>
</dbReference>
<reference evidence="2" key="1">
    <citation type="submission" date="2017-09" db="EMBL/GenBank/DDBJ databases">
        <title>Depth-based differentiation of microbial function through sediment-hosted aquifers and enrichment of novel symbionts in the deep terrestrial subsurface.</title>
        <authorList>
            <person name="Probst A.J."/>
            <person name="Ladd B."/>
            <person name="Jarett J.K."/>
            <person name="Geller-Mcgrath D.E."/>
            <person name="Sieber C.M.K."/>
            <person name="Emerson J.B."/>
            <person name="Anantharaman K."/>
            <person name="Thomas B.C."/>
            <person name="Malmstrom R."/>
            <person name="Stieglmeier M."/>
            <person name="Klingl A."/>
            <person name="Woyke T."/>
            <person name="Ryan C.M."/>
            <person name="Banfield J.F."/>
        </authorList>
    </citation>
    <scope>NUCLEOTIDE SEQUENCE [LARGE SCALE GENOMIC DNA]</scope>
</reference>
<comment type="caution">
    <text evidence="1">The sequence shown here is derived from an EMBL/GenBank/DDBJ whole genome shotgun (WGS) entry which is preliminary data.</text>
</comment>
<evidence type="ECO:0000313" key="2">
    <source>
        <dbReference type="Proteomes" id="UP000228568"/>
    </source>
</evidence>
<sequence>MEIGFTIESDTLAPDTVVGIFSKSTNIVKLLTSYYLGNEFISFSPNGTYFIYRGECWEAMCGLFVKDSKTLSEKASINNPEYVDSRQWDARFVQWIRENEVEYKLESINSNDVKIERKSF</sequence>
<dbReference type="EMBL" id="PFPK01000018">
    <property type="protein sequence ID" value="PIZ95178.1"/>
    <property type="molecule type" value="Genomic_DNA"/>
</dbReference>
<gene>
    <name evidence="1" type="ORF">COX81_01380</name>
</gene>
<protein>
    <submittedName>
        <fullName evidence="1">Uncharacterized protein</fullName>
    </submittedName>
</protein>
<proteinExistence type="predicted"/>
<accession>A0A2M7V8P8</accession>
<name>A0A2M7V8P8_9BACT</name>
<organism evidence="1 2">
    <name type="scientific">Candidatus Magasanikbacteria bacterium CG_4_10_14_0_2_um_filter_37_12</name>
    <dbReference type="NCBI Taxonomy" id="1974637"/>
    <lineage>
        <taxon>Bacteria</taxon>
        <taxon>Candidatus Magasanikiibacteriota</taxon>
    </lineage>
</organism>
<dbReference type="AlphaFoldDB" id="A0A2M7V8P8"/>
<evidence type="ECO:0000313" key="1">
    <source>
        <dbReference type="EMBL" id="PIZ95178.1"/>
    </source>
</evidence>